<protein>
    <submittedName>
        <fullName evidence="1">Uncharacterized protein</fullName>
    </submittedName>
</protein>
<evidence type="ECO:0000313" key="1">
    <source>
        <dbReference type="EMBL" id="AWL12822.1"/>
    </source>
</evidence>
<reference evidence="1 2" key="1">
    <citation type="submission" date="2018-05" db="EMBL/GenBank/DDBJ databases">
        <title>Salinimonas sp. HMF8227 Genome sequencing and assembly.</title>
        <authorList>
            <person name="Kang H."/>
            <person name="Kang J."/>
            <person name="Cha I."/>
            <person name="Kim H."/>
            <person name="Joh K."/>
        </authorList>
    </citation>
    <scope>NUCLEOTIDE SEQUENCE [LARGE SCALE GENOMIC DNA]</scope>
    <source>
        <strain evidence="1 2">HMF8227</strain>
    </source>
</reference>
<name>A0A2S2E5K7_9ALTE</name>
<proteinExistence type="predicted"/>
<gene>
    <name evidence="1" type="ORF">HMF8227_02370</name>
</gene>
<dbReference type="AlphaFoldDB" id="A0A2S2E5K7"/>
<dbReference type="KEGG" id="salh:HMF8227_02370"/>
<dbReference type="Proteomes" id="UP000245728">
    <property type="component" value="Chromosome"/>
</dbReference>
<sequence length="56" mass="6341">MSNKTRKSSQTKGYFARVVRSVSFDAESLSEKEKISKDRKRYIERVSAKALAEATA</sequence>
<dbReference type="RefSeq" id="WP_162558594.1">
    <property type="nucleotide sequence ID" value="NZ_CP029347.1"/>
</dbReference>
<keyword evidence="2" id="KW-1185">Reference proteome</keyword>
<organism evidence="1 2">
    <name type="scientific">Saliniradius amylolyticus</name>
    <dbReference type="NCBI Taxonomy" id="2183582"/>
    <lineage>
        <taxon>Bacteria</taxon>
        <taxon>Pseudomonadati</taxon>
        <taxon>Pseudomonadota</taxon>
        <taxon>Gammaproteobacteria</taxon>
        <taxon>Alteromonadales</taxon>
        <taxon>Alteromonadaceae</taxon>
        <taxon>Saliniradius</taxon>
    </lineage>
</organism>
<evidence type="ECO:0000313" key="2">
    <source>
        <dbReference type="Proteomes" id="UP000245728"/>
    </source>
</evidence>
<dbReference type="EMBL" id="CP029347">
    <property type="protein sequence ID" value="AWL12822.1"/>
    <property type="molecule type" value="Genomic_DNA"/>
</dbReference>
<accession>A0A2S2E5K7</accession>